<reference evidence="2" key="2">
    <citation type="submission" date="2020-05" db="UniProtKB">
        <authorList>
            <consortium name="EnsemblMetazoa"/>
        </authorList>
    </citation>
    <scope>IDENTIFICATION</scope>
    <source>
        <strain evidence="2">IAEA</strain>
    </source>
</reference>
<feature type="compositionally biased region" description="Acidic residues" evidence="1">
    <location>
        <begin position="103"/>
        <end position="113"/>
    </location>
</feature>
<organism evidence="2 3">
    <name type="scientific">Glossina pallidipes</name>
    <name type="common">Tsetse fly</name>
    <dbReference type="NCBI Taxonomy" id="7398"/>
    <lineage>
        <taxon>Eukaryota</taxon>
        <taxon>Metazoa</taxon>
        <taxon>Ecdysozoa</taxon>
        <taxon>Arthropoda</taxon>
        <taxon>Hexapoda</taxon>
        <taxon>Insecta</taxon>
        <taxon>Pterygota</taxon>
        <taxon>Neoptera</taxon>
        <taxon>Endopterygota</taxon>
        <taxon>Diptera</taxon>
        <taxon>Brachycera</taxon>
        <taxon>Muscomorpha</taxon>
        <taxon>Hippoboscoidea</taxon>
        <taxon>Glossinidae</taxon>
        <taxon>Glossina</taxon>
    </lineage>
</organism>
<dbReference type="EnsemblMetazoa" id="GPAI034504-RA">
    <property type="protein sequence ID" value="GPAI034504-PA"/>
    <property type="gene ID" value="GPAI034504"/>
</dbReference>
<name>A0A1B0A4V5_GLOPL</name>
<evidence type="ECO:0000256" key="1">
    <source>
        <dbReference type="SAM" id="MobiDB-lite"/>
    </source>
</evidence>
<proteinExistence type="predicted"/>
<sequence length="177" mass="19870">MSSFSRSLISSSHHPSAYLRFAPATTDEGLLNCHASSPSLKVVTVVVVVCGVEKEEFNMNTEIPFAQPDMYNSTHYITLPGAGWFNVSMVQAFIPNERTTLDVNDDDDDDDDDNGKARWQRNGNVSQLHENVCIYLESRNQEISKNTTSLDNPENVCLQTNIYIIYVVRKSLENFTG</sequence>
<protein>
    <submittedName>
        <fullName evidence="2">Uncharacterized protein</fullName>
    </submittedName>
</protein>
<evidence type="ECO:0000313" key="3">
    <source>
        <dbReference type="Proteomes" id="UP000092445"/>
    </source>
</evidence>
<keyword evidence="3" id="KW-1185">Reference proteome</keyword>
<accession>A0A1B0A4V5</accession>
<evidence type="ECO:0000313" key="2">
    <source>
        <dbReference type="EnsemblMetazoa" id="GPAI034504-PA"/>
    </source>
</evidence>
<dbReference type="AlphaFoldDB" id="A0A1B0A4V5"/>
<dbReference type="VEuPathDB" id="VectorBase:GPAI034504"/>
<feature type="region of interest" description="Disordered" evidence="1">
    <location>
        <begin position="100"/>
        <end position="121"/>
    </location>
</feature>
<reference evidence="3" key="1">
    <citation type="submission" date="2014-03" db="EMBL/GenBank/DDBJ databases">
        <authorList>
            <person name="Aksoy S."/>
            <person name="Warren W."/>
            <person name="Wilson R.K."/>
        </authorList>
    </citation>
    <scope>NUCLEOTIDE SEQUENCE [LARGE SCALE GENOMIC DNA]</scope>
    <source>
        <strain evidence="3">IAEA</strain>
    </source>
</reference>
<dbReference type="Proteomes" id="UP000092445">
    <property type="component" value="Unassembled WGS sequence"/>
</dbReference>